<keyword evidence="6 7" id="KW-0687">Ribonucleoprotein</keyword>
<dbReference type="AlphaFoldDB" id="A0A1E5RDH3"/>
<protein>
    <recommendedName>
        <fullName evidence="7">Ribosomal protein</fullName>
    </recommendedName>
</protein>
<name>A0A1E5RDH3_9ASCO</name>
<keyword evidence="3" id="KW-0809">Transit peptide</keyword>
<dbReference type="GO" id="GO:0005762">
    <property type="term" value="C:mitochondrial large ribosomal subunit"/>
    <property type="evidence" value="ECO:0007669"/>
    <property type="project" value="TreeGrafter"/>
</dbReference>
<comment type="subcellular location">
    <subcellularLocation>
        <location evidence="1">Mitochondrion</location>
    </subcellularLocation>
</comment>
<organism evidence="8 9">
    <name type="scientific">Hanseniaspora osmophila</name>
    <dbReference type="NCBI Taxonomy" id="56408"/>
    <lineage>
        <taxon>Eukaryota</taxon>
        <taxon>Fungi</taxon>
        <taxon>Dikarya</taxon>
        <taxon>Ascomycota</taxon>
        <taxon>Saccharomycotina</taxon>
        <taxon>Saccharomycetes</taxon>
        <taxon>Saccharomycodales</taxon>
        <taxon>Saccharomycodaceae</taxon>
        <taxon>Hanseniaspora</taxon>
    </lineage>
</organism>
<evidence type="ECO:0000256" key="6">
    <source>
        <dbReference type="ARBA" id="ARBA00023274"/>
    </source>
</evidence>
<dbReference type="HAMAP" id="MF_00251">
    <property type="entry name" value="Ribosomal_bL36"/>
    <property type="match status" value="1"/>
</dbReference>
<dbReference type="InterPro" id="IPR000473">
    <property type="entry name" value="Ribosomal_bL36"/>
</dbReference>
<dbReference type="OrthoDB" id="10265903at2759"/>
<evidence type="ECO:0000256" key="7">
    <source>
        <dbReference type="RuleBase" id="RU000570"/>
    </source>
</evidence>
<evidence type="ECO:0000256" key="4">
    <source>
        <dbReference type="ARBA" id="ARBA00022980"/>
    </source>
</evidence>
<comment type="similarity">
    <text evidence="2 7">Belongs to the bacterial ribosomal protein bL36 family.</text>
</comment>
<dbReference type="InterPro" id="IPR052143">
    <property type="entry name" value="Mitoribosomal_bL36m"/>
</dbReference>
<gene>
    <name evidence="8" type="ORF">AWRI3579_g1934</name>
</gene>
<evidence type="ECO:0000313" key="8">
    <source>
        <dbReference type="EMBL" id="OEJ84947.1"/>
    </source>
</evidence>
<reference evidence="9" key="1">
    <citation type="journal article" date="2016" name="Genome Announc.">
        <title>Genome sequences of three species of Hanseniaspora isolated from spontaneous wine fermentations.</title>
        <authorList>
            <person name="Sternes P.R."/>
            <person name="Lee D."/>
            <person name="Kutyna D.R."/>
            <person name="Borneman A.R."/>
        </authorList>
    </citation>
    <scope>NUCLEOTIDE SEQUENCE [LARGE SCALE GENOMIC DNA]</scope>
    <source>
        <strain evidence="9">AWRI3579</strain>
    </source>
</reference>
<proteinExistence type="inferred from homology"/>
<dbReference type="GO" id="GO:0003735">
    <property type="term" value="F:structural constituent of ribosome"/>
    <property type="evidence" value="ECO:0007669"/>
    <property type="project" value="InterPro"/>
</dbReference>
<dbReference type="PANTHER" id="PTHR46909">
    <property type="entry name" value="39S RIBOSOMAL PROTEIN L36, MITOCHONDRIAL"/>
    <property type="match status" value="1"/>
</dbReference>
<dbReference type="InterPro" id="IPR035977">
    <property type="entry name" value="Ribosomal_bL36_sp"/>
</dbReference>
<dbReference type="SUPFAM" id="SSF57840">
    <property type="entry name" value="Ribosomal protein L36"/>
    <property type="match status" value="1"/>
</dbReference>
<evidence type="ECO:0000313" key="9">
    <source>
        <dbReference type="Proteomes" id="UP000095728"/>
    </source>
</evidence>
<dbReference type="STRING" id="56408.A0A1E5RDH3"/>
<comment type="caution">
    <text evidence="8">The sequence shown here is derived from an EMBL/GenBank/DDBJ whole genome shotgun (WGS) entry which is preliminary data.</text>
</comment>
<accession>A0A1E5RDH3</accession>
<evidence type="ECO:0000256" key="2">
    <source>
        <dbReference type="ARBA" id="ARBA00007645"/>
    </source>
</evidence>
<evidence type="ECO:0000256" key="5">
    <source>
        <dbReference type="ARBA" id="ARBA00023128"/>
    </source>
</evidence>
<dbReference type="PANTHER" id="PTHR46909:SF1">
    <property type="entry name" value="LARGE RIBOSOMAL SUBUNIT PROTEIN BL36M"/>
    <property type="match status" value="1"/>
</dbReference>
<keyword evidence="9" id="KW-1185">Reference proteome</keyword>
<dbReference type="InParanoid" id="A0A1E5RDH3"/>
<sequence>MFQNQLFKLAARLGKPSTSRLLNGVSHNLQHGYGNASSLSPLSMKQRSLYQFPTLARTFKVKTAVKKMCPDCYLARRKGRLWVYCRSNPKHKQKQA</sequence>
<dbReference type="NCBIfam" id="TIGR01022">
    <property type="entry name" value="rpmJ_bact"/>
    <property type="match status" value="1"/>
</dbReference>
<keyword evidence="4 7" id="KW-0689">Ribosomal protein</keyword>
<dbReference type="Pfam" id="PF00444">
    <property type="entry name" value="Ribosomal_L36"/>
    <property type="match status" value="1"/>
</dbReference>
<keyword evidence="5" id="KW-0496">Mitochondrion</keyword>
<dbReference type="EMBL" id="LPNM01000007">
    <property type="protein sequence ID" value="OEJ84947.1"/>
    <property type="molecule type" value="Genomic_DNA"/>
</dbReference>
<dbReference type="Proteomes" id="UP000095728">
    <property type="component" value="Unassembled WGS sequence"/>
</dbReference>
<evidence type="ECO:0000256" key="1">
    <source>
        <dbReference type="ARBA" id="ARBA00004173"/>
    </source>
</evidence>
<evidence type="ECO:0000256" key="3">
    <source>
        <dbReference type="ARBA" id="ARBA00022946"/>
    </source>
</evidence>
<dbReference type="GO" id="GO:0006412">
    <property type="term" value="P:translation"/>
    <property type="evidence" value="ECO:0007669"/>
    <property type="project" value="InterPro"/>
</dbReference>